<organism evidence="2 3">
    <name type="scientific">Aureibacter tunicatorum</name>
    <dbReference type="NCBI Taxonomy" id="866807"/>
    <lineage>
        <taxon>Bacteria</taxon>
        <taxon>Pseudomonadati</taxon>
        <taxon>Bacteroidota</taxon>
        <taxon>Cytophagia</taxon>
        <taxon>Cytophagales</taxon>
        <taxon>Persicobacteraceae</taxon>
        <taxon>Aureibacter</taxon>
    </lineage>
</organism>
<dbReference type="RefSeq" id="WP_309937806.1">
    <property type="nucleotide sequence ID" value="NZ_AP025305.1"/>
</dbReference>
<evidence type="ECO:0000313" key="3">
    <source>
        <dbReference type="Proteomes" id="UP001185092"/>
    </source>
</evidence>
<feature type="domain" description="LPS-assembly protein LptD central" evidence="1">
    <location>
        <begin position="194"/>
        <end position="683"/>
    </location>
</feature>
<accession>A0AAE3XIF9</accession>
<dbReference type="Pfam" id="PF19838">
    <property type="entry name" value="LptD_2"/>
    <property type="match status" value="1"/>
</dbReference>
<dbReference type="Gene3D" id="2.60.450.10">
    <property type="entry name" value="Lipopolysaccharide (LPS) transport protein A like domain"/>
    <property type="match status" value="1"/>
</dbReference>
<keyword evidence="3" id="KW-1185">Reference proteome</keyword>
<reference evidence="2" key="1">
    <citation type="submission" date="2023-07" db="EMBL/GenBank/DDBJ databases">
        <title>Genomic Encyclopedia of Type Strains, Phase IV (KMG-IV): sequencing the most valuable type-strain genomes for metagenomic binning, comparative biology and taxonomic classification.</title>
        <authorList>
            <person name="Goeker M."/>
        </authorList>
    </citation>
    <scope>NUCLEOTIDE SEQUENCE</scope>
    <source>
        <strain evidence="2">DSM 26174</strain>
    </source>
</reference>
<dbReference type="InterPro" id="IPR045659">
    <property type="entry name" value="LptD_2"/>
</dbReference>
<dbReference type="Proteomes" id="UP001185092">
    <property type="component" value="Unassembled WGS sequence"/>
</dbReference>
<dbReference type="EMBL" id="JAVDQD010000001">
    <property type="protein sequence ID" value="MDR6238326.1"/>
    <property type="molecule type" value="Genomic_DNA"/>
</dbReference>
<sequence length="880" mass="99823">MISPTDTTAVKLATQDSASLAISGDTTAIAENDSLINVQQPVGDIETEIDYKSTDSLKIDLKTQFVTMYGEGEVNYGKFKLEADRIKLNYSTNVVDATGTTDSTGTVYGTPLFTDDGHLYETDTIKYNFKSQKSIIRGVVTQEGEGYIHGDKIKRVESGEAFVDHAKYTTCNLPEPHFHIDANKIKMIPGKKFISGPFNMKIANIPTPLWLPFGFFPMPNNKSSGIIIPTFGEEIRRGFFLREGGYYFHFNDYIDLTATGEIYSKGSWGVALRSNYRKRYAFSGNWSFQYNHNDEGTEAQESTVDSYWIRWTHSPQSRPGAGRFSASVNFGSSRYNQENPSDIDNNLSQNFSSAVSYSKTLGKLFNFSANANLNQNVSTGVIDLTFPQVSFNMNRVNPFQKKGKSAQTWYEKINFTYSMNASNRLTNNRVNSPSFPVDNPNPMDSVIIDFTPENFDEIWKRSQNGFQHRIPVSTSFKILKYFTLSPNFNWNEIHYFKKLDYTWIENGGADGSGAVRIDTLGGLQRVYSFNGGANLNTRLYGTAYFKSEKIQAIRHVMAPTVSMSFSPDFGADRYGYYQDVQVNNNGDTRRLSRYEGFLYGTPTSGKQANMSFSISNTLEMKVLSKNDTTGKAKIVPILENFSISTNYNFAADSFNLSPFSLVARTSLFNKKLSINWSGTIDPYVYVLENVSEGTNGEVSVRQRRTSQYAWNAGQGIGQLSSWNLALSTRLSPKGMSADDRAKRYENELRYGDNQAELDYLINHPDTYVDWNVPWNLSLNLNMNYNKTGFQDSKITASMRFNGDVSLTEKWKITYNSGYDFVQREFTQTNLGILRDLHCWEMRVDWTPFGRYTSYSLTIQAKSSLLRDLKLNRQNSWRDQY</sequence>
<dbReference type="GO" id="GO:1990351">
    <property type="term" value="C:transporter complex"/>
    <property type="evidence" value="ECO:0007669"/>
    <property type="project" value="TreeGrafter"/>
</dbReference>
<dbReference type="PANTHER" id="PTHR30189:SF1">
    <property type="entry name" value="LPS-ASSEMBLY PROTEIN LPTD"/>
    <property type="match status" value="1"/>
</dbReference>
<proteinExistence type="predicted"/>
<name>A0AAE3XIF9_9BACT</name>
<gene>
    <name evidence="2" type="ORF">HNQ88_001302</name>
</gene>
<protein>
    <submittedName>
        <fullName evidence="2">Lipopolysaccharide assembly outer membrane protein LptD (OstA)</fullName>
    </submittedName>
</protein>
<dbReference type="AlphaFoldDB" id="A0AAE3XIF9"/>
<dbReference type="InterPro" id="IPR050218">
    <property type="entry name" value="LptD"/>
</dbReference>
<evidence type="ECO:0000313" key="2">
    <source>
        <dbReference type="EMBL" id="MDR6238326.1"/>
    </source>
</evidence>
<dbReference type="GO" id="GO:0009279">
    <property type="term" value="C:cell outer membrane"/>
    <property type="evidence" value="ECO:0007669"/>
    <property type="project" value="TreeGrafter"/>
</dbReference>
<evidence type="ECO:0000259" key="1">
    <source>
        <dbReference type="Pfam" id="PF19838"/>
    </source>
</evidence>
<comment type="caution">
    <text evidence="2">The sequence shown here is derived from an EMBL/GenBank/DDBJ whole genome shotgun (WGS) entry which is preliminary data.</text>
</comment>
<dbReference type="PANTHER" id="PTHR30189">
    <property type="entry name" value="LPS-ASSEMBLY PROTEIN"/>
    <property type="match status" value="1"/>
</dbReference>